<sequence>MAWFVLVLAMLCAASVAKQPPNIIFILADDLGWDDVSFHGSPQIPTPNLDGLANSGIILNNYYVQHIYAISYMYLA</sequence>
<keyword evidence="4" id="KW-0106">Calcium</keyword>
<evidence type="ECO:0000256" key="4">
    <source>
        <dbReference type="ARBA" id="ARBA00022837"/>
    </source>
</evidence>
<evidence type="ECO:0000256" key="2">
    <source>
        <dbReference type="ARBA" id="ARBA00008779"/>
    </source>
</evidence>
<evidence type="ECO:0000256" key="5">
    <source>
        <dbReference type="ARBA" id="ARBA00023180"/>
    </source>
</evidence>
<protein>
    <recommendedName>
        <fullName evidence="7">Sulfatase N-terminal domain-containing protein</fullName>
    </recommendedName>
</protein>
<evidence type="ECO:0000256" key="6">
    <source>
        <dbReference type="SAM" id="SignalP"/>
    </source>
</evidence>
<comment type="similarity">
    <text evidence="2">Belongs to the sulfatase family.</text>
</comment>
<gene>
    <name evidence="8" type="ORF">PEVE_00039878</name>
</gene>
<feature type="chain" id="PRO_5046765901" description="Sulfatase N-terminal domain-containing protein" evidence="6">
    <location>
        <begin position="18"/>
        <end position="76"/>
    </location>
</feature>
<feature type="domain" description="Sulfatase N-terminal" evidence="7">
    <location>
        <begin position="21"/>
        <end position="65"/>
    </location>
</feature>
<keyword evidence="9" id="KW-1185">Reference proteome</keyword>
<comment type="caution">
    <text evidence="8">The sequence shown here is derived from an EMBL/GenBank/DDBJ whole genome shotgun (WGS) entry which is preliminary data.</text>
</comment>
<dbReference type="Pfam" id="PF00884">
    <property type="entry name" value="Sulfatase"/>
    <property type="match status" value="1"/>
</dbReference>
<name>A0ABN8N4A8_9CNID</name>
<dbReference type="SUPFAM" id="SSF53649">
    <property type="entry name" value="Alkaline phosphatase-like"/>
    <property type="match status" value="1"/>
</dbReference>
<evidence type="ECO:0000313" key="9">
    <source>
        <dbReference type="Proteomes" id="UP001159427"/>
    </source>
</evidence>
<accession>A0ABN8N4A8</accession>
<evidence type="ECO:0000256" key="3">
    <source>
        <dbReference type="ARBA" id="ARBA00022723"/>
    </source>
</evidence>
<dbReference type="PANTHER" id="PTHR10342">
    <property type="entry name" value="ARYLSULFATASE"/>
    <property type="match status" value="1"/>
</dbReference>
<organism evidence="8 9">
    <name type="scientific">Porites evermanni</name>
    <dbReference type="NCBI Taxonomy" id="104178"/>
    <lineage>
        <taxon>Eukaryota</taxon>
        <taxon>Metazoa</taxon>
        <taxon>Cnidaria</taxon>
        <taxon>Anthozoa</taxon>
        <taxon>Hexacorallia</taxon>
        <taxon>Scleractinia</taxon>
        <taxon>Fungiina</taxon>
        <taxon>Poritidae</taxon>
        <taxon>Porites</taxon>
    </lineage>
</organism>
<keyword evidence="3" id="KW-0479">Metal-binding</keyword>
<evidence type="ECO:0000313" key="8">
    <source>
        <dbReference type="EMBL" id="CAH3038817.1"/>
    </source>
</evidence>
<evidence type="ECO:0000259" key="7">
    <source>
        <dbReference type="Pfam" id="PF00884"/>
    </source>
</evidence>
<reference evidence="8 9" key="1">
    <citation type="submission" date="2022-05" db="EMBL/GenBank/DDBJ databases">
        <authorList>
            <consortium name="Genoscope - CEA"/>
            <person name="William W."/>
        </authorList>
    </citation>
    <scope>NUCLEOTIDE SEQUENCE [LARGE SCALE GENOMIC DNA]</scope>
</reference>
<keyword evidence="6" id="KW-0732">Signal</keyword>
<feature type="signal peptide" evidence="6">
    <location>
        <begin position="1"/>
        <end position="17"/>
    </location>
</feature>
<evidence type="ECO:0000256" key="1">
    <source>
        <dbReference type="ARBA" id="ARBA00001913"/>
    </source>
</evidence>
<dbReference type="InterPro" id="IPR017850">
    <property type="entry name" value="Alkaline_phosphatase_core_sf"/>
</dbReference>
<proteinExistence type="inferred from homology"/>
<dbReference type="PANTHER" id="PTHR10342:SF273">
    <property type="entry name" value="RE14504P"/>
    <property type="match status" value="1"/>
</dbReference>
<dbReference type="InterPro" id="IPR000917">
    <property type="entry name" value="Sulfatase_N"/>
</dbReference>
<dbReference type="Proteomes" id="UP001159427">
    <property type="component" value="Unassembled WGS sequence"/>
</dbReference>
<dbReference type="EMBL" id="CALNXI010000712">
    <property type="protein sequence ID" value="CAH3038817.1"/>
    <property type="molecule type" value="Genomic_DNA"/>
</dbReference>
<dbReference type="Gene3D" id="3.40.720.10">
    <property type="entry name" value="Alkaline Phosphatase, subunit A"/>
    <property type="match status" value="1"/>
</dbReference>
<keyword evidence="5" id="KW-0325">Glycoprotein</keyword>
<comment type="cofactor">
    <cofactor evidence="1">
        <name>Ca(2+)</name>
        <dbReference type="ChEBI" id="CHEBI:29108"/>
    </cofactor>
</comment>
<dbReference type="InterPro" id="IPR047115">
    <property type="entry name" value="ARSB"/>
</dbReference>